<dbReference type="InterPro" id="IPR027417">
    <property type="entry name" value="P-loop_NTPase"/>
</dbReference>
<dbReference type="EMBL" id="JAIXNE010000003">
    <property type="protein sequence ID" value="MCA6076469.1"/>
    <property type="molecule type" value="Genomic_DNA"/>
</dbReference>
<evidence type="ECO:0000313" key="5">
    <source>
        <dbReference type="Proteomes" id="UP001139409"/>
    </source>
</evidence>
<proteinExistence type="predicted"/>
<dbReference type="AlphaFoldDB" id="A0A9X1HU52"/>
<keyword evidence="5" id="KW-1185">Reference proteome</keyword>
<dbReference type="Proteomes" id="UP001139409">
    <property type="component" value="Unassembled WGS sequence"/>
</dbReference>
<accession>A0A9X1HU52</accession>
<dbReference type="EMBL" id="JAIXNE010000004">
    <property type="protein sequence ID" value="MCA6077597.1"/>
    <property type="molecule type" value="Genomic_DNA"/>
</dbReference>
<dbReference type="InterPro" id="IPR011604">
    <property type="entry name" value="PDDEXK-like_dom_sf"/>
</dbReference>
<dbReference type="SUPFAM" id="SSF52540">
    <property type="entry name" value="P-loop containing nucleoside triphosphate hydrolases"/>
    <property type="match status" value="1"/>
</dbReference>
<dbReference type="EMBL" id="JAIXNE010000002">
    <property type="protein sequence ID" value="MCA6075292.1"/>
    <property type="molecule type" value="Genomic_DNA"/>
</dbReference>
<sequence length="928" mass="108139">MKGFLYQVAEELIREHGDDMSRVTVVFPNQRAGLYLRQILRTRAERPVWAPSIISFRELVQRESNLVVPDALFLTFELYKVYHKIIPTGEAFEDFYFWGQMLLRDFDEIDKYLVPAQNIYKDLSRQKELDMAFDFLSEEQKALIQSFWRGFDGDRSESQEQFLKIWNRLNDVYDAFTARLKEDGYCYEGSMYRQLAENVETHSWRQPGDILWFAGFNALTFAEEKIVKHLLGRPTTRIFWDVDEYYVNDKRQEAGRFIRAFRHDRQLKHTIPEVLPAMIGAGDQEVQIIGVPQYVGQAKLCSSLLQKTLEQNPELDQRRIAVVLADETLLLPVLHSLPESVQTINITMGFPLIYAPLSGFIELISELHLLARKQDGEIKFHYRQILAIENHPMMTDHLPAERPWKNEHEQRLYWNIPSLAITPLYRKIFADTDGDFVSYLISILEELSVISAEQISNSHIHYFLKHLNRYREMMDYKIGVDTFRRLFRQLVRMDKIPFTGEPLEGLQIMGVLETRNLDFDHIFVLGMNEESFPAGKNKHSYIPYNLRKAYDLPHFDQQDAIYAYLFYRLLHNAGKAIFIYNTEGDDLGGEEMSRFLKQLIYERPMKVSNILLRSKANAGRTSPIMVPQDEETLGRLSRYTGRDTNKRLAPSAMNTYLDCSLKFFFRYVARLYESDELEDNVDARTLGSLIHEGIEFLYTPYLGKEVSPEDVKKLKPRIKDAVIAGFRKRYKIEDGEQYEPEGKNIIAASVAEKFLLRILDKDEAYAPFKVLGLEKKVEGRRLLKDGIEVYVGGTVDRIDMKDGLIRIVDFKTGSDSSEFDGLDSLFQEKRNKAAFQTMFYAVLYLSEADTDKVIPAVYNRDVLFQDADPLFYDKKLKSRVTSLSAYRQYEQELDQLLGKIFSPSAVYVQTENSKICEYCPYNMICQRV</sequence>
<protein>
    <submittedName>
        <fullName evidence="3">PD-(D/E)XK nuclease family protein</fullName>
    </submittedName>
</protein>
<evidence type="ECO:0000313" key="3">
    <source>
        <dbReference type="EMBL" id="MCA6076469.1"/>
    </source>
</evidence>
<comment type="caution">
    <text evidence="3">The sequence shown here is derived from an EMBL/GenBank/DDBJ whole genome shotgun (WGS) entry which is preliminary data.</text>
</comment>
<dbReference type="Pfam" id="PF12705">
    <property type="entry name" value="PDDEXK_1"/>
    <property type="match status" value="1"/>
</dbReference>
<evidence type="ECO:0000259" key="1">
    <source>
        <dbReference type="Pfam" id="PF12705"/>
    </source>
</evidence>
<gene>
    <name evidence="2" type="ORF">LDX50_10455</name>
    <name evidence="3" type="ORF">LDX50_16425</name>
    <name evidence="4" type="ORF">LDX50_22145</name>
</gene>
<dbReference type="Gene3D" id="3.40.50.300">
    <property type="entry name" value="P-loop containing nucleotide triphosphate hydrolases"/>
    <property type="match status" value="1"/>
</dbReference>
<name>A0A9X1HU52_9BACT</name>
<dbReference type="RefSeq" id="WP_225698395.1">
    <property type="nucleotide sequence ID" value="NZ_JAIXNE010000002.1"/>
</dbReference>
<reference evidence="3" key="1">
    <citation type="submission" date="2021-09" db="EMBL/GenBank/DDBJ databases">
        <title>Fulvivirga sp. isolated from coastal sediment.</title>
        <authorList>
            <person name="Yu H."/>
        </authorList>
    </citation>
    <scope>NUCLEOTIDE SEQUENCE</scope>
    <source>
        <strain evidence="3">1062</strain>
    </source>
</reference>
<dbReference type="Gene3D" id="3.90.320.10">
    <property type="match status" value="1"/>
</dbReference>
<feature type="domain" description="PD-(D/E)XK endonuclease-like" evidence="1">
    <location>
        <begin position="647"/>
        <end position="926"/>
    </location>
</feature>
<evidence type="ECO:0000313" key="4">
    <source>
        <dbReference type="EMBL" id="MCA6077597.1"/>
    </source>
</evidence>
<dbReference type="InterPro" id="IPR038726">
    <property type="entry name" value="PDDEXK_AddAB-type"/>
</dbReference>
<evidence type="ECO:0000313" key="2">
    <source>
        <dbReference type="EMBL" id="MCA6075292.1"/>
    </source>
</evidence>
<organism evidence="3 5">
    <name type="scientific">Fulvivirga sedimenti</name>
    <dbReference type="NCBI Taxonomy" id="2879465"/>
    <lineage>
        <taxon>Bacteria</taxon>
        <taxon>Pseudomonadati</taxon>
        <taxon>Bacteroidota</taxon>
        <taxon>Cytophagia</taxon>
        <taxon>Cytophagales</taxon>
        <taxon>Fulvivirgaceae</taxon>
        <taxon>Fulvivirga</taxon>
    </lineage>
</organism>